<keyword evidence="7" id="KW-1071">Ligand-gated ion channel</keyword>
<feature type="domain" description="Cyclic nucleotide-binding" evidence="11">
    <location>
        <begin position="1450"/>
        <end position="1521"/>
    </location>
</feature>
<keyword evidence="2" id="KW-0813">Transport</keyword>
<evidence type="ECO:0000256" key="3">
    <source>
        <dbReference type="ARBA" id="ARBA00022692"/>
    </source>
</evidence>
<dbReference type="GO" id="GO:0005221">
    <property type="term" value="F:intracellularly cyclic nucleotide-activated monoatomic cation channel activity"/>
    <property type="evidence" value="ECO:0007669"/>
    <property type="project" value="InterPro"/>
</dbReference>
<keyword evidence="6 10" id="KW-0472">Membrane</keyword>
<sequence>MQPGRSASRMSRVSMSRAGARASQDNRGRINTRKLSTSVIMVVQQRQNRWTIDAESKWLSAWNAVLLVAIIHAVFCVSFVVSFQLYDDVHATHDRLDFLELLFAIDIVVNMHTTFYESGNVVMELWRTRAKYLCSPAFVLDVIPLLPLRRCFAPDPIATVGKCVDLLKIIRLLRLPKCILHVEHLLAKYFTLVKRIKIVGACIAVSHVLACVRGWYYPNDHNDHGRRLSGSSGDPWIPIPSTTPGRDYLASAFWSFGILSGLFEGELPRTINASLLTLVVMLSGLFLFPYICGTFSMISKCTSQRTEAFDAKRNQLKYIMAYHRVPNDVQQRAIDYIVHEHNTGEALDREYLAHLTPSIVRDIKVAVHEKMLSQVPLFRPCSPHFIHALVALMDSKTMPANCVVCCEGDDADAMYFVQTGVLLLTKAHVREPKELRKGMYFGEFGLVAPQVRHHTVTTATYCILTVLTRANAAVVLAAYPHWAGKLKDTAAKLLALDTRRTRHHQDLADISQVAAVGVKRSKWTLLLGCHTIHRHGDMRLGWLVGLQLIQLYHVVSVPLHVCFPAIHFSGASTAINTIVDACLWLDMYANLHLSYIQDAEHIVDVVQCARHYLHSTALLHLLSTFPWWILAPSYPGAAVRLPRLLRLWDVSSQLDEISHHVTLDGPKRTALLCLLLLATYHLTSCMYFCMTEVDGFSSRPGQDWLPPVAFKLAPWNATHMVDGLNETHEIGSPSYRNITWNQYSHSFYYAASVITSLGRGIEPDTVHQYMFHYVFMVFGFIFMAYIIDEVQKGITASAVEQVAFLSRRANILWFLQQQHVPPHIHRRVNSFLEFWWSAHRGADINALLSPLPLQTRRDILSHVCHAVLARFQLLGQVTNDPIAGAALFGNLSAAFLDAIHIRLYGQDETIFTAGDYANGIYFLVEGRVVADMTPPCRVTIGMPFGLAALDVGSPDAIYYKHTTVALSGCIVAFLSQGGISTLLQLMPTFVDELQTRDLRAASQTQLVPSVRWPTLATNSAAHLHKSAIDPDAPVVILWELCTFVGMSYQCIGVPFRMAFGRSADVSSTDSVVMALEVFFLLDMVLRLHLGYYEYGNKVMDPRLIRQRYVKSLACVMDVLAILPLQLVNWAASSDIRSESWNANKLVRMYKLSSMLSRFEQRFVTLNIHVRMFQLLLYTFFLSHWVGCIWFNFASNETNLSTSTAFGLNSWLPPASLQNKTVTFQYYATLFWGFGTMSGCSPRNLPTTTVERFFNVFGILCGVFLFSYVLGNLADIVKVVDGHNRAFYAKLSTLRLFLTKYRFPPKIEDRIKHYYFYQTFHSIHQESILSACLPPSLVTDTRMFLLQPIMDQVAFLQGTDPHSRQAIRMVVSLLVQQLIPRGKVICKQGDIGLEMFFVYAGCLDVLVTETIRAPSSRPKLAASPSIRTQRMESVIQMFQRATKTAPTPRPLQSGSVSMRFSDASSMLQATNGTIHVKVNEILPGSFFGEASLFSDKPRNANIQARTFCTVYTLSRQHLHAVFKLHPTWKESVLNTVNGYQKDLQTKTIVAKVTTTLAASVKENRRRSSAVATVANVARKTSASFTAVLDALYPKTTTTVTTRSIRSVARRLMRIEVQSSLYIRWLQVLSVCIVYQALYVPYTICFNVAIESTAVMRASILLNIVTDAAFAFDIWFRLHLVANDTSLEFYEGAIAGRGSYRWPAKAVDVLCVLPLDYVGYAAIDAAIGRHALYFLRLNRCAKLVRLPHALSEITRLSLANDVNFLRKLVAVYLCIIYWVGCLYFCLTYVDGYGDDWHSWLPVKDFEAAHTAANDIHRLLRAMYFSTGIFTNTGVTLLPTTVYEYVFVIGVCLCCLFLTSYFIGQVSTMFVCLTQHEVEFRIHEMYTESYIGRTPLKTSLRLRLYKFLNYWWHAHRGVRHDDILQELPPEIKGHAMVFMAHNALTTFVTTFFAPLRAEPGELDMLRFRIACGLRLEIYPHDEYVIVEGDIATTMYFVVSGSLLTTHHNNSTAIHRYREGHFFGETNFLTAPCAPASVKTLRACELLALPATGLVDAMDGVPHFKQAYQTVVEMYGGGNKDDVAIESIGAKLKFIHPTFLHGTVPTTDRDYWDAFRRFLHLVHVSHAKEIELDASAAYKFLDCSCCHGAVATIMCPICRANFCTGCNFLVHLNTEREAHLEETKPIHAARRLFIMYYFAKRWKLRAQQAIAARKAKLGQDGPPTSVNEHDSRAEMCQLLETGFVFNTPSDADDKDAAKKKHKLQSGRSEPGKRTWRPRLQASPSASHGRTSKRSGNMKPGHISSPSMSDIPLNSAAVRPVAHVRNPRVPRERAPPAEQSLP</sequence>
<dbReference type="GeneID" id="20077356"/>
<dbReference type="PANTHER" id="PTHR45638:SF11">
    <property type="entry name" value="CYCLIC NUCLEOTIDE-GATED CATION CHANNEL SUBUNIT A"/>
    <property type="match status" value="1"/>
</dbReference>
<dbReference type="eggNOG" id="KOG0500">
    <property type="taxonomic scope" value="Eukaryota"/>
</dbReference>
<feature type="transmembrane region" description="Helical" evidence="10">
    <location>
        <begin position="1839"/>
        <end position="1860"/>
    </location>
</feature>
<dbReference type="InterPro" id="IPR018490">
    <property type="entry name" value="cNMP-bd_dom_sf"/>
</dbReference>
<feature type="transmembrane region" description="Helical" evidence="10">
    <location>
        <begin position="275"/>
        <end position="298"/>
    </location>
</feature>
<gene>
    <name evidence="12" type="ORF">H310_00306</name>
</gene>
<feature type="transmembrane region" description="Helical" evidence="10">
    <location>
        <begin position="769"/>
        <end position="787"/>
    </location>
</feature>
<evidence type="ECO:0000256" key="1">
    <source>
        <dbReference type="ARBA" id="ARBA00004141"/>
    </source>
</evidence>
<dbReference type="OrthoDB" id="421226at2759"/>
<proteinExistence type="predicted"/>
<dbReference type="STRING" id="157072.A0A024UTL2"/>
<dbReference type="eggNOG" id="KOG0501">
    <property type="taxonomic scope" value="Eukaryota"/>
</dbReference>
<feature type="domain" description="Cyclic nucleotide-binding" evidence="11">
    <location>
        <begin position="895"/>
        <end position="956"/>
    </location>
</feature>
<evidence type="ECO:0000256" key="5">
    <source>
        <dbReference type="ARBA" id="ARBA00023065"/>
    </source>
</evidence>
<reference evidence="12" key="1">
    <citation type="submission" date="2013-12" db="EMBL/GenBank/DDBJ databases">
        <title>The Genome Sequence of Aphanomyces invadans NJM9701.</title>
        <authorList>
            <consortium name="The Broad Institute Genomics Platform"/>
            <person name="Russ C."/>
            <person name="Tyler B."/>
            <person name="van West P."/>
            <person name="Dieguez-Uribeondo J."/>
            <person name="Young S.K."/>
            <person name="Zeng Q."/>
            <person name="Gargeya S."/>
            <person name="Fitzgerald M."/>
            <person name="Abouelleil A."/>
            <person name="Alvarado L."/>
            <person name="Chapman S.B."/>
            <person name="Gainer-Dewar J."/>
            <person name="Goldberg J."/>
            <person name="Griggs A."/>
            <person name="Gujja S."/>
            <person name="Hansen M."/>
            <person name="Howarth C."/>
            <person name="Imamovic A."/>
            <person name="Ireland A."/>
            <person name="Larimer J."/>
            <person name="McCowan C."/>
            <person name="Murphy C."/>
            <person name="Pearson M."/>
            <person name="Poon T.W."/>
            <person name="Priest M."/>
            <person name="Roberts A."/>
            <person name="Saif S."/>
            <person name="Shea T."/>
            <person name="Sykes S."/>
            <person name="Wortman J."/>
            <person name="Nusbaum C."/>
            <person name="Birren B."/>
        </authorList>
    </citation>
    <scope>NUCLEOTIDE SEQUENCE [LARGE SCALE GENOMIC DNA]</scope>
    <source>
        <strain evidence="12">NJM9701</strain>
    </source>
</reference>
<dbReference type="GO" id="GO:0044877">
    <property type="term" value="F:protein-containing complex binding"/>
    <property type="evidence" value="ECO:0007669"/>
    <property type="project" value="TreeGrafter"/>
</dbReference>
<evidence type="ECO:0000256" key="9">
    <source>
        <dbReference type="SAM" id="MobiDB-lite"/>
    </source>
</evidence>
<keyword evidence="4 10" id="KW-1133">Transmembrane helix</keyword>
<feature type="transmembrane region" description="Helical" evidence="10">
    <location>
        <begin position="1767"/>
        <end position="1787"/>
    </location>
</feature>
<dbReference type="Pfam" id="PF00027">
    <property type="entry name" value="cNMP_binding"/>
    <property type="match status" value="3"/>
</dbReference>
<feature type="compositionally biased region" description="Low complexity" evidence="9">
    <location>
        <begin position="1"/>
        <end position="23"/>
    </location>
</feature>
<keyword evidence="3 10" id="KW-0812">Transmembrane</keyword>
<dbReference type="InterPro" id="IPR050866">
    <property type="entry name" value="CNG_cation_channel"/>
</dbReference>
<dbReference type="SMART" id="SM00100">
    <property type="entry name" value="cNMP"/>
    <property type="match status" value="4"/>
</dbReference>
<dbReference type="Gene3D" id="1.10.287.630">
    <property type="entry name" value="Helix hairpin bin"/>
    <property type="match status" value="1"/>
</dbReference>
<evidence type="ECO:0000256" key="6">
    <source>
        <dbReference type="ARBA" id="ARBA00023136"/>
    </source>
</evidence>
<comment type="subcellular location">
    <subcellularLocation>
        <location evidence="1">Membrane</location>
        <topology evidence="1">Multi-pass membrane protein</topology>
    </subcellularLocation>
</comment>
<dbReference type="RefSeq" id="XP_008861262.1">
    <property type="nucleotide sequence ID" value="XM_008863040.1"/>
</dbReference>
<feature type="region of interest" description="Disordered" evidence="9">
    <location>
        <begin position="2243"/>
        <end position="2337"/>
    </location>
</feature>
<dbReference type="InterPro" id="IPR014710">
    <property type="entry name" value="RmlC-like_jellyroll"/>
</dbReference>
<feature type="region of interest" description="Disordered" evidence="9">
    <location>
        <begin position="1"/>
        <end position="27"/>
    </location>
</feature>
<dbReference type="PROSITE" id="PS50042">
    <property type="entry name" value="CNMP_BINDING_3"/>
    <property type="match status" value="5"/>
</dbReference>
<dbReference type="PANTHER" id="PTHR45638">
    <property type="entry name" value="CYCLIC NUCLEOTIDE-GATED CATION CHANNEL SUBUNIT A"/>
    <property type="match status" value="1"/>
</dbReference>
<dbReference type="GO" id="GO:0016020">
    <property type="term" value="C:membrane"/>
    <property type="evidence" value="ECO:0007669"/>
    <property type="project" value="UniProtKB-SubCell"/>
</dbReference>
<evidence type="ECO:0000259" key="11">
    <source>
        <dbReference type="PROSITE" id="PS50042"/>
    </source>
</evidence>
<dbReference type="CDD" id="cd00038">
    <property type="entry name" value="CAP_ED"/>
    <property type="match status" value="4"/>
</dbReference>
<evidence type="ECO:0000256" key="10">
    <source>
        <dbReference type="SAM" id="Phobius"/>
    </source>
</evidence>
<evidence type="ECO:0000256" key="7">
    <source>
        <dbReference type="ARBA" id="ARBA00023286"/>
    </source>
</evidence>
<dbReference type="Gene3D" id="1.10.287.70">
    <property type="match status" value="4"/>
</dbReference>
<dbReference type="Pfam" id="PF00520">
    <property type="entry name" value="Ion_trans"/>
    <property type="match status" value="4"/>
</dbReference>
<evidence type="ECO:0000256" key="4">
    <source>
        <dbReference type="ARBA" id="ARBA00022989"/>
    </source>
</evidence>
<feature type="transmembrane region" description="Helical" evidence="10">
    <location>
        <begin position="1174"/>
        <end position="1192"/>
    </location>
</feature>
<feature type="transmembrane region" description="Helical" evidence="10">
    <location>
        <begin position="98"/>
        <end position="116"/>
    </location>
</feature>
<keyword evidence="8" id="KW-0407">Ion channel</keyword>
<dbReference type="InterPro" id="IPR000595">
    <property type="entry name" value="cNMP-bd_dom"/>
</dbReference>
<dbReference type="PROSITE" id="PS00888">
    <property type="entry name" value="CNMP_BINDING_1"/>
    <property type="match status" value="2"/>
</dbReference>
<dbReference type="SUPFAM" id="SSF51206">
    <property type="entry name" value="cAMP-binding domain-like"/>
    <property type="match status" value="4"/>
</dbReference>
<evidence type="ECO:0000256" key="8">
    <source>
        <dbReference type="ARBA" id="ARBA00023303"/>
    </source>
</evidence>
<feature type="domain" description="Cyclic nucleotide-binding" evidence="11">
    <location>
        <begin position="1354"/>
        <end position="1405"/>
    </location>
</feature>
<evidence type="ECO:0000313" key="12">
    <source>
        <dbReference type="EMBL" id="ETW09851.1"/>
    </source>
</evidence>
<feature type="transmembrane region" description="Helical" evidence="10">
    <location>
        <begin position="198"/>
        <end position="216"/>
    </location>
</feature>
<organism evidence="12">
    <name type="scientific">Aphanomyces invadans</name>
    <dbReference type="NCBI Taxonomy" id="157072"/>
    <lineage>
        <taxon>Eukaryota</taxon>
        <taxon>Sar</taxon>
        <taxon>Stramenopiles</taxon>
        <taxon>Oomycota</taxon>
        <taxon>Saprolegniomycetes</taxon>
        <taxon>Saprolegniales</taxon>
        <taxon>Verrucalvaceae</taxon>
        <taxon>Aphanomyces</taxon>
    </lineage>
</organism>
<keyword evidence="5" id="KW-0406">Ion transport</keyword>
<name>A0A024UTL2_9STRA</name>
<dbReference type="VEuPathDB" id="FungiDB:H310_00306"/>
<dbReference type="SUPFAM" id="SSF81324">
    <property type="entry name" value="Voltage-gated potassium channels"/>
    <property type="match status" value="4"/>
</dbReference>
<feature type="transmembrane region" description="Helical" evidence="10">
    <location>
        <begin position="1619"/>
        <end position="1640"/>
    </location>
</feature>
<dbReference type="Gene3D" id="2.60.120.10">
    <property type="entry name" value="Jelly Rolls"/>
    <property type="match status" value="4"/>
</dbReference>
<accession>A0A024UTL2</accession>
<dbReference type="InterPro" id="IPR018488">
    <property type="entry name" value="cNMP-bd_CS"/>
</dbReference>
<evidence type="ECO:0000256" key="2">
    <source>
        <dbReference type="ARBA" id="ARBA00022448"/>
    </source>
</evidence>
<feature type="domain" description="Cyclic nucleotide-binding" evidence="11">
    <location>
        <begin position="377"/>
        <end position="469"/>
    </location>
</feature>
<feature type="transmembrane region" description="Helical" evidence="10">
    <location>
        <begin position="64"/>
        <end position="86"/>
    </location>
</feature>
<dbReference type="InterPro" id="IPR005821">
    <property type="entry name" value="Ion_trans_dom"/>
</dbReference>
<dbReference type="EMBL" id="KI913952">
    <property type="protein sequence ID" value="ETW09851.1"/>
    <property type="molecule type" value="Genomic_DNA"/>
</dbReference>
<protein>
    <recommendedName>
        <fullName evidence="11">Cyclic nucleotide-binding domain-containing protein</fullName>
    </recommendedName>
</protein>
<feature type="transmembrane region" description="Helical" evidence="10">
    <location>
        <begin position="1252"/>
        <end position="1273"/>
    </location>
</feature>
<feature type="domain" description="Cyclic nucleotide-binding" evidence="11">
    <location>
        <begin position="1963"/>
        <end position="2045"/>
    </location>
</feature>